<dbReference type="Gene3D" id="3.40.50.1820">
    <property type="entry name" value="alpha/beta hydrolase"/>
    <property type="match status" value="1"/>
</dbReference>
<dbReference type="EMBL" id="CP025057">
    <property type="protein sequence ID" value="AUB31922.1"/>
    <property type="molecule type" value="Genomic_DNA"/>
</dbReference>
<accession>A0A2K8SES0</accession>
<keyword evidence="1" id="KW-0812">Transmembrane</keyword>
<dbReference type="AlphaFoldDB" id="A0A2K8SES0"/>
<keyword evidence="1" id="KW-1133">Transmembrane helix</keyword>
<feature type="domain" description="Serine aminopeptidase S33" evidence="2">
    <location>
        <begin position="128"/>
        <end position="306"/>
    </location>
</feature>
<reference evidence="3 4" key="1">
    <citation type="submission" date="2017-12" db="EMBL/GenBank/DDBJ databases">
        <title>Complete genome sequence of Spiroplasma floricola 23-6 (ATCC 29989).</title>
        <authorList>
            <person name="Tsai Y.-M."/>
            <person name="Wu P.-S."/>
            <person name="Lo W.-S."/>
            <person name="Kuo C.-H."/>
        </authorList>
    </citation>
    <scope>NUCLEOTIDE SEQUENCE [LARGE SCALE GENOMIC DNA]</scope>
    <source>
        <strain evidence="3 4">23-6</strain>
    </source>
</reference>
<dbReference type="Pfam" id="PF12146">
    <property type="entry name" value="Hydrolase_4"/>
    <property type="match status" value="1"/>
</dbReference>
<dbReference type="OrthoDB" id="390246at2"/>
<sequence length="321" mass="37675">MGVWEAVWDLLSIIIYSILGTFVLIFLLALIIRIINFNKLKTKRKPIIKSELIKKKMFKTSDGYELRWFGEINPNSEYIIIGIHDMFRNRKDFDKMEVWLNKNKKSNCSLVSFDQRNCGENIVEKQFHFGWTISDLREIIKDISEKNPTAKIILLGEGFGATIASFLSDNEKVYKIISCSLRLNHAYQKTFGFYLKLWWGTLFKADTKLISPINGIDLTDDSVFAKKIEDENLTKNLFNTKDYYLWKKANKISIKNINKSKEKMLLILSNNDFYCNSKKIAKYLSKLNKDKYIFEKVKGYKHYILNTNNSEKIFELIIKSL</sequence>
<feature type="transmembrane region" description="Helical" evidence="1">
    <location>
        <begin position="13"/>
        <end position="35"/>
    </location>
</feature>
<evidence type="ECO:0000313" key="4">
    <source>
        <dbReference type="Proteomes" id="UP000231823"/>
    </source>
</evidence>
<evidence type="ECO:0000256" key="1">
    <source>
        <dbReference type="SAM" id="Phobius"/>
    </source>
</evidence>
<proteinExistence type="predicted"/>
<dbReference type="InterPro" id="IPR022742">
    <property type="entry name" value="Hydrolase_4"/>
</dbReference>
<name>A0A2K8SES0_9MOLU</name>
<dbReference type="Proteomes" id="UP000231823">
    <property type="component" value="Chromosome"/>
</dbReference>
<gene>
    <name evidence="3" type="ORF">SFLOR_v1c08740</name>
</gene>
<organism evidence="3 4">
    <name type="scientific">Spiroplasma floricola 23-6</name>
    <dbReference type="NCBI Taxonomy" id="1336749"/>
    <lineage>
        <taxon>Bacteria</taxon>
        <taxon>Bacillati</taxon>
        <taxon>Mycoplasmatota</taxon>
        <taxon>Mollicutes</taxon>
        <taxon>Entomoplasmatales</taxon>
        <taxon>Spiroplasmataceae</taxon>
        <taxon>Spiroplasma</taxon>
    </lineage>
</organism>
<dbReference type="KEGG" id="sfz:SFLOR_v1c08740"/>
<dbReference type="SUPFAM" id="SSF53474">
    <property type="entry name" value="alpha/beta-Hydrolases"/>
    <property type="match status" value="1"/>
</dbReference>
<dbReference type="InterPro" id="IPR029058">
    <property type="entry name" value="AB_hydrolase_fold"/>
</dbReference>
<keyword evidence="1" id="KW-0472">Membrane</keyword>
<protein>
    <recommendedName>
        <fullName evidence="2">Serine aminopeptidase S33 domain-containing protein</fullName>
    </recommendedName>
</protein>
<dbReference type="RefSeq" id="WP_100916879.1">
    <property type="nucleotide sequence ID" value="NZ_CP025057.1"/>
</dbReference>
<keyword evidence="4" id="KW-1185">Reference proteome</keyword>
<evidence type="ECO:0000259" key="2">
    <source>
        <dbReference type="Pfam" id="PF12146"/>
    </source>
</evidence>
<evidence type="ECO:0000313" key="3">
    <source>
        <dbReference type="EMBL" id="AUB31922.1"/>
    </source>
</evidence>